<name>O50784_BORBU</name>
<evidence type="ECO:0000313" key="2">
    <source>
        <dbReference type="Proteomes" id="UP000001807"/>
    </source>
</evidence>
<reference evidence="1 2" key="1">
    <citation type="journal article" date="1997" name="Nature">
        <title>Genomic sequence of a Lyme disease spirochaete, Borrelia burgdorferi.</title>
        <authorList>
            <person name="Fraser C.M."/>
            <person name="Casjens S."/>
            <person name="Huang W.M."/>
            <person name="Sutton G.G."/>
            <person name="Clayton R."/>
            <person name="Lathigra R."/>
            <person name="White O."/>
            <person name="Ketchum K.A."/>
            <person name="Dodson R."/>
            <person name="Hickey E.K."/>
            <person name="Gwinn M."/>
            <person name="Dougherty B."/>
            <person name="Tomb J.F."/>
            <person name="Fleischmann R.D."/>
            <person name="Richardson D."/>
            <person name="Peterson J."/>
            <person name="Kerlavage A.R."/>
            <person name="Quackenbush J."/>
            <person name="Salzberg S."/>
            <person name="Hanson M."/>
            <person name="van Vugt R."/>
            <person name="Palmer N."/>
            <person name="Adams M.D."/>
            <person name="Gocayne J."/>
            <person name="Weidman J."/>
            <person name="Utterback T."/>
            <person name="Watthey L."/>
            <person name="McDonald L."/>
            <person name="Artiach P."/>
            <person name="Bowman C."/>
            <person name="Garland S."/>
            <person name="Fuji C."/>
            <person name="Cotton M.D."/>
            <person name="Horst K."/>
            <person name="Roberts K."/>
            <person name="Hatch B."/>
            <person name="Smith H.O."/>
            <person name="Venter J.C."/>
        </authorList>
    </citation>
    <scope>NUCLEOTIDE SEQUENCE [LARGE SCALE GENOMIC DNA]</scope>
    <source>
        <strain evidence="2">ATCC 35210 / DSM 4680 / CIP 102532 / B31</strain>
    </source>
</reference>
<gene>
    <name evidence="1" type="ordered locus">BB_J29</name>
</gene>
<keyword evidence="1" id="KW-0614">Plasmid</keyword>
<protein>
    <submittedName>
        <fullName evidence="1">Uncharacterized protein</fullName>
    </submittedName>
</protein>
<dbReference type="EMBL" id="AE000787">
    <property type="protein sequence ID" value="AAC66103.2"/>
    <property type="molecule type" value="Genomic_DNA"/>
</dbReference>
<evidence type="ECO:0000313" key="1">
    <source>
        <dbReference type="EMBL" id="AAC66103.2"/>
    </source>
</evidence>
<keyword evidence="2" id="KW-1185">Reference proteome</keyword>
<dbReference type="KEGG" id="bbu:BB_J29"/>
<geneLocation type="plasmid" evidence="1 2">
    <name>lp38</name>
</geneLocation>
<accession>O50784</accession>
<dbReference type="Proteomes" id="UP000001807">
    <property type="component" value="Plasmid lp38"/>
</dbReference>
<sequence>MFLKEHLGFKTKFSLLLPDEDKKDFFGTGALQFDNEAYLGFLLNYKILEFGIAPSFIVQNNDQYFSFNKLFFNLSFNDFIFKLGRQNYYLGNGLIENIVLKRTTIEPEWFFEFYYFISNYSVSLGSMLDKESLDKFSSPKYLSPWLYFQASFNEVDLLAMVEFPFSIENKTFDITVIFDFLFEIYSGIFFYSTLRQDLLWSKNYKFDDDDNRFLLGLRYYISFENDVFNDLSIVFESYSKNNNYFLGAGIKLAWIYELLQTTVSLRTNLNTHSLQFYFENNFLILKECSLKVSNILEFNKKINLKDTPFYNMFSIELKIEL</sequence>
<dbReference type="AlphaFoldDB" id="O50784"/>
<organism evidence="1 2">
    <name type="scientific">Borreliella burgdorferi (strain ATCC 35210 / DSM 4680 / CIP 102532 / B31)</name>
    <name type="common">Borrelia burgdorferi</name>
    <dbReference type="NCBI Taxonomy" id="224326"/>
    <lineage>
        <taxon>Bacteria</taxon>
        <taxon>Pseudomonadati</taxon>
        <taxon>Spirochaetota</taxon>
        <taxon>Spirochaetia</taxon>
        <taxon>Spirochaetales</taxon>
        <taxon>Borreliaceae</taxon>
        <taxon>Borreliella</taxon>
    </lineage>
</organism>
<dbReference type="EnsemblBacteria" id="AAC66103">
    <property type="protein sequence ID" value="AAC66103"/>
    <property type="gene ID" value="BB_J29"/>
</dbReference>
<dbReference type="PATRIC" id="fig|224326.49.peg.1496"/>
<dbReference type="OrthoDB" id="352680at2"/>
<dbReference type="HOGENOM" id="CLU_908124_0_0_12"/>
<proteinExistence type="predicted"/>